<dbReference type="Gene3D" id="1.20.1480.40">
    <property type="entry name" value="Uncharacterised protein PF16133, DUF4844"/>
    <property type="match status" value="1"/>
</dbReference>
<gene>
    <name evidence="2" type="ORF">H5V43_15375</name>
</gene>
<dbReference type="RefSeq" id="WP_037484397.1">
    <property type="nucleotide sequence ID" value="NZ_BATN01000178.1"/>
</dbReference>
<sequence>MRTFLILIVIALFALIAAGWWRYSSLFPKPSQETVQLNLEKRHALIALRDERKFEPHNYPPLGYTGVATPEEGVIARAAVNDVIGSILSQENGPIPAARVSDLIGRSMKRVDELETEDRDRTADYMIEIWYLLGFKGATGRFAYGAAFQRPKGYAEPLPPGWKSATTPRPMGTQ</sequence>
<evidence type="ECO:0000256" key="1">
    <source>
        <dbReference type="SAM" id="MobiDB-lite"/>
    </source>
</evidence>
<dbReference type="Pfam" id="PF16133">
    <property type="entry name" value="DUF4844"/>
    <property type="match status" value="1"/>
</dbReference>
<proteinExistence type="predicted"/>
<evidence type="ECO:0000313" key="2">
    <source>
        <dbReference type="EMBL" id="QOT71436.1"/>
    </source>
</evidence>
<reference evidence="3" key="1">
    <citation type="submission" date="2020-08" db="EMBL/GenBank/DDBJ databases">
        <title>Complete genome sequence of Sphingobium barthaii strain KK22, a high-molecular-weight polycyclic aromatic hydrocarbon-degrading soil bacterium.</title>
        <authorList>
            <person name="Mori J.F."/>
            <person name="Kanaly R.A."/>
        </authorList>
    </citation>
    <scope>NUCLEOTIDE SEQUENCE [LARGE SCALE GENOMIC DNA]</scope>
    <source>
        <strain evidence="3">KK22</strain>
    </source>
</reference>
<accession>A0A7M2GFF1</accession>
<protein>
    <submittedName>
        <fullName evidence="2">DUF4844 domain-containing protein</fullName>
    </submittedName>
</protein>
<dbReference type="AlphaFoldDB" id="A0A7M2GFF1"/>
<dbReference type="Proteomes" id="UP000593663">
    <property type="component" value="Chromosome 1"/>
</dbReference>
<dbReference type="EMBL" id="CP060035">
    <property type="protein sequence ID" value="QOT71436.1"/>
    <property type="molecule type" value="Genomic_DNA"/>
</dbReference>
<organism evidence="2 3">
    <name type="scientific">Sphingobium fuliginis (strain ATCC 27551)</name>
    <dbReference type="NCBI Taxonomy" id="336203"/>
    <lineage>
        <taxon>Bacteria</taxon>
        <taxon>Pseudomonadati</taxon>
        <taxon>Pseudomonadota</taxon>
        <taxon>Alphaproteobacteria</taxon>
        <taxon>Sphingomonadales</taxon>
        <taxon>Sphingomonadaceae</taxon>
        <taxon>Sphingobium</taxon>
    </lineage>
</organism>
<feature type="region of interest" description="Disordered" evidence="1">
    <location>
        <begin position="155"/>
        <end position="174"/>
    </location>
</feature>
<dbReference type="KEGG" id="sbar:H5V43_15375"/>
<dbReference type="InterPro" id="IPR032301">
    <property type="entry name" value="DUF4844"/>
</dbReference>
<dbReference type="InterPro" id="IPR038360">
    <property type="entry name" value="DUF4844_sf"/>
</dbReference>
<name>A0A7M2GFF1_SPHSA</name>
<feature type="compositionally biased region" description="Polar residues" evidence="1">
    <location>
        <begin position="164"/>
        <end position="174"/>
    </location>
</feature>
<evidence type="ECO:0000313" key="3">
    <source>
        <dbReference type="Proteomes" id="UP000593663"/>
    </source>
</evidence>